<gene>
    <name evidence="1" type="ORF">OCH7691_02211</name>
</gene>
<dbReference type="PROSITE" id="PS51257">
    <property type="entry name" value="PROKAR_LIPOPROTEIN"/>
    <property type="match status" value="1"/>
</dbReference>
<dbReference type="Proteomes" id="UP000193200">
    <property type="component" value="Unassembled WGS sequence"/>
</dbReference>
<accession>A0A1Y5SXP6</accession>
<keyword evidence="2" id="KW-1185">Reference proteome</keyword>
<dbReference type="AlphaFoldDB" id="A0A1Y5SXP6"/>
<evidence type="ECO:0000313" key="2">
    <source>
        <dbReference type="Proteomes" id="UP000193200"/>
    </source>
</evidence>
<dbReference type="EMBL" id="FWFR01000001">
    <property type="protein sequence ID" value="SLN50272.1"/>
    <property type="molecule type" value="Genomic_DNA"/>
</dbReference>
<reference evidence="1 2" key="1">
    <citation type="submission" date="2017-03" db="EMBL/GenBank/DDBJ databases">
        <authorList>
            <person name="Afonso C.L."/>
            <person name="Miller P.J."/>
            <person name="Scott M.A."/>
            <person name="Spackman E."/>
            <person name="Goraichik I."/>
            <person name="Dimitrov K.M."/>
            <person name="Suarez D.L."/>
            <person name="Swayne D.E."/>
        </authorList>
    </citation>
    <scope>NUCLEOTIDE SEQUENCE [LARGE SCALE GENOMIC DNA]</scope>
    <source>
        <strain evidence="1 2">CECT 7691</strain>
    </source>
</reference>
<dbReference type="RefSeq" id="WP_139839624.1">
    <property type="nucleotide sequence ID" value="NZ_FWFR01000001.1"/>
</dbReference>
<evidence type="ECO:0000313" key="1">
    <source>
        <dbReference type="EMBL" id="SLN50272.1"/>
    </source>
</evidence>
<name>A0A1Y5SXP6_9PROT</name>
<dbReference type="InParanoid" id="A0A1Y5SXP6"/>
<sequence length="90" mass="9875">MRYIIPLAALLALAGCGTYDRVAPLVDSYGAQAAERAHLAGRYVVCQATPIGTVDRLYPAGTERQRYRAYCRTGDLLEPLSEDQVKSLDE</sequence>
<evidence type="ECO:0008006" key="3">
    <source>
        <dbReference type="Google" id="ProtNLM"/>
    </source>
</evidence>
<protein>
    <recommendedName>
        <fullName evidence="3">Lipoprotein</fullName>
    </recommendedName>
</protein>
<organism evidence="1 2">
    <name type="scientific">Oceanibacterium hippocampi</name>
    <dbReference type="NCBI Taxonomy" id="745714"/>
    <lineage>
        <taxon>Bacteria</taxon>
        <taxon>Pseudomonadati</taxon>
        <taxon>Pseudomonadota</taxon>
        <taxon>Alphaproteobacteria</taxon>
        <taxon>Sneathiellales</taxon>
        <taxon>Sneathiellaceae</taxon>
        <taxon>Oceanibacterium</taxon>
    </lineage>
</organism>
<proteinExistence type="predicted"/>